<dbReference type="Gene3D" id="3.40.50.10810">
    <property type="entry name" value="Tandem AAA-ATPase domain"/>
    <property type="match status" value="1"/>
</dbReference>
<proteinExistence type="predicted"/>
<feature type="domain" description="Helicase C-terminal" evidence="4">
    <location>
        <begin position="1260"/>
        <end position="1426"/>
    </location>
</feature>
<dbReference type="Gene3D" id="1.25.10.10">
    <property type="entry name" value="Leucine-rich Repeat Variant"/>
    <property type="match status" value="1"/>
</dbReference>
<dbReference type="InterPro" id="IPR022707">
    <property type="entry name" value="Mot1_central_dom"/>
</dbReference>
<reference evidence="5" key="1">
    <citation type="submission" date="2023-06" db="EMBL/GenBank/DDBJ databases">
        <authorList>
            <person name="Delattre M."/>
        </authorList>
    </citation>
    <scope>NUCLEOTIDE SEQUENCE</scope>
    <source>
        <strain evidence="5">AF72</strain>
    </source>
</reference>
<organism evidence="5 6">
    <name type="scientific">Mesorhabditis spiculigera</name>
    <dbReference type="NCBI Taxonomy" id="96644"/>
    <lineage>
        <taxon>Eukaryota</taxon>
        <taxon>Metazoa</taxon>
        <taxon>Ecdysozoa</taxon>
        <taxon>Nematoda</taxon>
        <taxon>Chromadorea</taxon>
        <taxon>Rhabditida</taxon>
        <taxon>Rhabditina</taxon>
        <taxon>Rhabditomorpha</taxon>
        <taxon>Rhabditoidea</taxon>
        <taxon>Rhabditidae</taxon>
        <taxon>Mesorhabditinae</taxon>
        <taxon>Mesorhabditis</taxon>
    </lineage>
</organism>
<sequence>MPVDKGSRVSQLGILLEHKNRSIRQEAVAAFSNFVPSDQNTRNVLLEHLVSTSWEARVSSSDALGAVLKALPPVDRLSPKTRVLPELQNLSLHDLMLNHRPLLSASTNVIDDGSRLRLNVRQQRALIDQHLDFLPQQTGQTSNSFISDSDVLAEGRTGSPRRYEQGQNLAAAGDLVRESVDAEQEDPDSLAINELLRIQLSRLADEQWQTRHGASLAMATLLSSAWNRIHPIMRDTAALRILQVLALDRFIDFVSGRAAAAPVRESAAQALAHYLFRANEERRTVILHHLKGLLGMDGEQVWVCRQSALLVMKYHFVITPFDDTFSLFFGYVVEKLSDPVDDVVSTAVTALSSLFENSSVQERQNTFIVKVGSAVWELLSAESKKEQLHFGMDMLAVDLLRIIERWMAADEATTLSAQQLFTITSLLDAAFISRSHKCVRLIGLATKRGVAALTSKELFNILKQFYRILLFAAPENSLGMLEEIYLTALCIIERYRDVLADEDSLLQSIGFWISCLMLDHRSPMIDVFTCHVDGASSLRDRPEERMCSEEISFLDAPAMGNVYITRKILAAKFLAPLLIILYGSKRIVDGQDLSYSIQMALLPFIQSNALYQNLGAALLSSEFAGSYKVAIASGQTLVHPVPLLTALDALLRVGQKNFDELAGTVAQLTKDCNNFIIFCCGRGADRNAVNSDDASIEETAGLAYEQAMGQCTNEKSRTAIEQRYRALQEGIEYTRAAIRTNTTRIYAFAASTLFSFGCIGEKFTPLIRPLIDTMQTEENETVTAEVFKAAVPLLIVYSAQRAPKPYVKVIAKTVELFASCTNRVPVETGSYDGSDFSSQIISLTPGREPSCTSKNAELFLHLDQLPEFYEYFDLDADINDSEFILRLELHRALWMRVGSRFSDKSTTRVLSFLSSPQSHKRHAAAKAITTFLCSSLVDTLERVYSALKLMVVNLEDANARRGALETLLCISRSGNQFASIASLLAPLAFPRLADLLPEVRDAAAEAFRNFVPMLTLAKEPLSNLGPELLTIAQDNASFIHAWNYAILDEGHVLRNTKTAIWRAANELTAESRLILSGTPVQNSAADLWALFAWLMPGYLGDEKQFRTNFLRAILKCRSPKAGEKEMQAGTDALARLHRLALPFVLRRMKQDVLPELPEKIVQDYECELTEAQRTLYKLIADRCTMDSERLNRKQGLTPLHTLLSLRKVLDHPSLIADIIPRLEADTATARLAEEEGSGKMAALGELLTQCGIGVSTPSTEGDDEVEDLRVPQLPHRALIFCQWVSSVKLVADALSRGTITEQPVAHMILDGTVPANERQSVVERFNSDHSIDVLVLTTHIGGIGLNLTGADVVIFLDHDWNPMKDLQAIDRAHRLGQKRQVMVYRLITKGTIEQKVLSYQHFKRHTAQSIIGSDNQTLQSMATDELMTLFALGDGDSAAKKFEKPPDRKKARIEKMTGMVDDTKWTLSEMWDESQYLETSDVQAFARATRSEGT</sequence>
<dbReference type="SUPFAM" id="SSF52540">
    <property type="entry name" value="P-loop containing nucleoside triphosphate hydrolases"/>
    <property type="match status" value="2"/>
</dbReference>
<gene>
    <name evidence="5" type="ORF">MSPICULIGERA_LOCUS24936</name>
</gene>
<dbReference type="GO" id="GO:0004386">
    <property type="term" value="F:helicase activity"/>
    <property type="evidence" value="ECO:0007669"/>
    <property type="project" value="UniProtKB-KW"/>
</dbReference>
<dbReference type="Pfam" id="PF00271">
    <property type="entry name" value="Helicase_C"/>
    <property type="match status" value="1"/>
</dbReference>
<evidence type="ECO:0000313" key="6">
    <source>
        <dbReference type="Proteomes" id="UP001177023"/>
    </source>
</evidence>
<dbReference type="Proteomes" id="UP001177023">
    <property type="component" value="Unassembled WGS sequence"/>
</dbReference>
<dbReference type="InterPro" id="IPR011989">
    <property type="entry name" value="ARM-like"/>
</dbReference>
<dbReference type="PANTHER" id="PTHR36498">
    <property type="entry name" value="TATA-BINDING PROTEIN-ASSOCIATED FACTOR 172"/>
    <property type="match status" value="1"/>
</dbReference>
<comment type="caution">
    <text evidence="5">The sequence shown here is derived from an EMBL/GenBank/DDBJ whole genome shotgun (WGS) entry which is preliminary data.</text>
</comment>
<dbReference type="GO" id="GO:0003677">
    <property type="term" value="F:DNA binding"/>
    <property type="evidence" value="ECO:0007669"/>
    <property type="project" value="UniProtKB-KW"/>
</dbReference>
<dbReference type="InterPro" id="IPR027417">
    <property type="entry name" value="P-loop_NTPase"/>
</dbReference>
<protein>
    <recommendedName>
        <fullName evidence="4">Helicase C-terminal domain-containing protein</fullName>
    </recommendedName>
</protein>
<name>A0AA36GC92_9BILA</name>
<feature type="non-terminal residue" evidence="5">
    <location>
        <position position="1494"/>
    </location>
</feature>
<evidence type="ECO:0000259" key="4">
    <source>
        <dbReference type="PROSITE" id="PS51194"/>
    </source>
</evidence>
<evidence type="ECO:0000256" key="1">
    <source>
        <dbReference type="ARBA" id="ARBA00022801"/>
    </source>
</evidence>
<evidence type="ECO:0000256" key="2">
    <source>
        <dbReference type="ARBA" id="ARBA00022806"/>
    </source>
</evidence>
<keyword evidence="3" id="KW-0238">DNA-binding</keyword>
<dbReference type="InterPro" id="IPR016024">
    <property type="entry name" value="ARM-type_fold"/>
</dbReference>
<keyword evidence="1" id="KW-0378">Hydrolase</keyword>
<dbReference type="InterPro" id="IPR044972">
    <property type="entry name" value="Mot1"/>
</dbReference>
<keyword evidence="2" id="KW-0547">Nucleotide-binding</keyword>
<keyword evidence="2" id="KW-0347">Helicase</keyword>
<accession>A0AA36GC92</accession>
<dbReference type="Gene3D" id="3.40.50.300">
    <property type="entry name" value="P-loop containing nucleotide triphosphate hydrolases"/>
    <property type="match status" value="1"/>
</dbReference>
<dbReference type="InterPro" id="IPR001650">
    <property type="entry name" value="Helicase_C-like"/>
</dbReference>
<dbReference type="GO" id="GO:0017025">
    <property type="term" value="F:TBP-class protein binding"/>
    <property type="evidence" value="ECO:0007669"/>
    <property type="project" value="InterPro"/>
</dbReference>
<keyword evidence="6" id="KW-1185">Reference proteome</keyword>
<dbReference type="InterPro" id="IPR038718">
    <property type="entry name" value="SNF2-like_sf"/>
</dbReference>
<dbReference type="GO" id="GO:0005524">
    <property type="term" value="F:ATP binding"/>
    <property type="evidence" value="ECO:0007669"/>
    <property type="project" value="InterPro"/>
</dbReference>
<dbReference type="CDD" id="cd18793">
    <property type="entry name" value="SF2_C_SNF"/>
    <property type="match status" value="1"/>
</dbReference>
<dbReference type="InterPro" id="IPR049730">
    <property type="entry name" value="SNF2/RAD54-like_C"/>
</dbReference>
<dbReference type="InterPro" id="IPR000330">
    <property type="entry name" value="SNF2_N"/>
</dbReference>
<dbReference type="Pfam" id="PF12054">
    <property type="entry name" value="DUF3535"/>
    <property type="match status" value="1"/>
</dbReference>
<evidence type="ECO:0000256" key="3">
    <source>
        <dbReference type="ARBA" id="ARBA00023125"/>
    </source>
</evidence>
<evidence type="ECO:0000313" key="5">
    <source>
        <dbReference type="EMBL" id="CAJ0586956.1"/>
    </source>
</evidence>
<dbReference type="SUPFAM" id="SSF48371">
    <property type="entry name" value="ARM repeat"/>
    <property type="match status" value="1"/>
</dbReference>
<dbReference type="SMART" id="SM00490">
    <property type="entry name" value="HELICc"/>
    <property type="match status" value="1"/>
</dbReference>
<dbReference type="GO" id="GO:0016887">
    <property type="term" value="F:ATP hydrolysis activity"/>
    <property type="evidence" value="ECO:0007669"/>
    <property type="project" value="InterPro"/>
</dbReference>
<keyword evidence="2" id="KW-0067">ATP-binding</keyword>
<dbReference type="PANTHER" id="PTHR36498:SF1">
    <property type="entry name" value="TATA-BINDING PROTEIN-ASSOCIATED FACTOR 172"/>
    <property type="match status" value="1"/>
</dbReference>
<dbReference type="PROSITE" id="PS51194">
    <property type="entry name" value="HELICASE_CTER"/>
    <property type="match status" value="1"/>
</dbReference>
<dbReference type="EMBL" id="CATQJA010002709">
    <property type="protein sequence ID" value="CAJ0586956.1"/>
    <property type="molecule type" value="Genomic_DNA"/>
</dbReference>
<dbReference type="Pfam" id="PF00176">
    <property type="entry name" value="SNF2-rel_dom"/>
    <property type="match status" value="1"/>
</dbReference>